<dbReference type="InterPro" id="IPR012337">
    <property type="entry name" value="RNaseH-like_sf"/>
</dbReference>
<dbReference type="EMBL" id="BOOQ01000098">
    <property type="protein sequence ID" value="GII51610.1"/>
    <property type="molecule type" value="Genomic_DNA"/>
</dbReference>
<dbReference type="SUPFAM" id="SSF53098">
    <property type="entry name" value="Ribonuclease H-like"/>
    <property type="match status" value="1"/>
</dbReference>
<comment type="caution">
    <text evidence="4">The sequence shown here is derived from an EMBL/GenBank/DDBJ whole genome shotgun (WGS) entry which is preliminary data.</text>
</comment>
<dbReference type="NCBIfam" id="NF033577">
    <property type="entry name" value="transpos_IS481"/>
    <property type="match status" value="1"/>
</dbReference>
<evidence type="ECO:0000313" key="5">
    <source>
        <dbReference type="Proteomes" id="UP000644610"/>
    </source>
</evidence>
<dbReference type="InterPro" id="IPR036397">
    <property type="entry name" value="RNaseH_sf"/>
</dbReference>
<dbReference type="Proteomes" id="UP000644610">
    <property type="component" value="Unassembled WGS sequence"/>
</dbReference>
<sequence>MAHANARLTVHGRILLVRRVRVDGRPVAHVAKELGISRQCAHRWVRRYDEQGWSGLHERSSRSHRVANRTPAPVEARVLACRRTDRRGPAHIAQQTGVPERTVSRILRRHDMPRLADCDPLTGTVIRASRNTTTRYERARPGELVHLDVKKIGKIPDGGGWRVHGRAATAAQRHKKTVVGYDYVHAAVDDHSRLAYAEILPDETGTNSAAFLLRAAAFFARHGIVRIERVITDNALAYRRSAAFAAAVQALGARQKFIKPHCPWQNGKVERFNRTLQTEWAYRQVFTSNAERAQALQPWVEYYNTRRRHSALDGLPPISRLSPTP</sequence>
<dbReference type="InterPro" id="IPR047656">
    <property type="entry name" value="IS481-like_transpos"/>
</dbReference>
<dbReference type="Gene3D" id="3.30.420.10">
    <property type="entry name" value="Ribonuclease H-like superfamily/Ribonuclease H"/>
    <property type="match status" value="1"/>
</dbReference>
<evidence type="ECO:0000256" key="2">
    <source>
        <dbReference type="ARBA" id="ARBA00023163"/>
    </source>
</evidence>
<keyword evidence="5" id="KW-1185">Reference proteome</keyword>
<dbReference type="PROSITE" id="PS50994">
    <property type="entry name" value="INTEGRASE"/>
    <property type="match status" value="1"/>
</dbReference>
<proteinExistence type="predicted"/>
<evidence type="ECO:0000313" key="4">
    <source>
        <dbReference type="EMBL" id="GII51610.1"/>
    </source>
</evidence>
<dbReference type="Gene3D" id="1.10.10.2690">
    <property type="match status" value="1"/>
</dbReference>
<dbReference type="InterPro" id="IPR001584">
    <property type="entry name" value="Integrase_cat-core"/>
</dbReference>
<dbReference type="Pfam" id="PF13518">
    <property type="entry name" value="HTH_28"/>
    <property type="match status" value="1"/>
</dbReference>
<organism evidence="4 5">
    <name type="scientific">Planotetraspora silvatica</name>
    <dbReference type="NCBI Taxonomy" id="234614"/>
    <lineage>
        <taxon>Bacteria</taxon>
        <taxon>Bacillati</taxon>
        <taxon>Actinomycetota</taxon>
        <taxon>Actinomycetes</taxon>
        <taxon>Streptosporangiales</taxon>
        <taxon>Streptosporangiaceae</taxon>
        <taxon>Planotetraspora</taxon>
    </lineage>
</organism>
<dbReference type="AlphaFoldDB" id="A0A8J3UVR6"/>
<dbReference type="InterPro" id="IPR009057">
    <property type="entry name" value="Homeodomain-like_sf"/>
</dbReference>
<evidence type="ECO:0000259" key="3">
    <source>
        <dbReference type="PROSITE" id="PS50994"/>
    </source>
</evidence>
<dbReference type="SUPFAM" id="SSF46689">
    <property type="entry name" value="Homeodomain-like"/>
    <property type="match status" value="1"/>
</dbReference>
<protein>
    <submittedName>
        <fullName evidence="4">IS481 family transposase</fullName>
    </submittedName>
</protein>
<dbReference type="InterPro" id="IPR053721">
    <property type="entry name" value="Fimbrial_Adhesin_Reg"/>
</dbReference>
<gene>
    <name evidence="4" type="ORF">Psi02_80340</name>
</gene>
<dbReference type="Pfam" id="PF13683">
    <property type="entry name" value="rve_3"/>
    <property type="match status" value="1"/>
</dbReference>
<dbReference type="PANTHER" id="PTHR35004">
    <property type="entry name" value="TRANSPOSASE RV3428C-RELATED"/>
    <property type="match status" value="1"/>
</dbReference>
<keyword evidence="1" id="KW-0805">Transcription regulation</keyword>
<dbReference type="GO" id="GO:0003676">
    <property type="term" value="F:nucleic acid binding"/>
    <property type="evidence" value="ECO:0007669"/>
    <property type="project" value="InterPro"/>
</dbReference>
<keyword evidence="2" id="KW-0804">Transcription</keyword>
<dbReference type="RefSeq" id="WP_203981089.1">
    <property type="nucleotide sequence ID" value="NZ_BOOQ01000098.1"/>
</dbReference>
<evidence type="ECO:0000256" key="1">
    <source>
        <dbReference type="ARBA" id="ARBA00023015"/>
    </source>
</evidence>
<feature type="domain" description="Integrase catalytic" evidence="3">
    <location>
        <begin position="137"/>
        <end position="325"/>
    </location>
</feature>
<dbReference type="PANTHER" id="PTHR35004:SF6">
    <property type="entry name" value="TRANSPOSASE"/>
    <property type="match status" value="1"/>
</dbReference>
<dbReference type="InterPro" id="IPR055247">
    <property type="entry name" value="InsJ-like_HTH"/>
</dbReference>
<dbReference type="GO" id="GO:0015074">
    <property type="term" value="P:DNA integration"/>
    <property type="evidence" value="ECO:0007669"/>
    <property type="project" value="InterPro"/>
</dbReference>
<name>A0A8J3UVR6_9ACTN</name>
<reference evidence="4" key="1">
    <citation type="submission" date="2021-01" db="EMBL/GenBank/DDBJ databases">
        <title>Whole genome shotgun sequence of Planotetraspora silvatica NBRC 100141.</title>
        <authorList>
            <person name="Komaki H."/>
            <person name="Tamura T."/>
        </authorList>
    </citation>
    <scope>NUCLEOTIDE SEQUENCE</scope>
    <source>
        <strain evidence="4">NBRC 100141</strain>
    </source>
</reference>
<accession>A0A8J3UVR6</accession>